<name>A0A4R2I8Q5_9ACTN</name>
<comment type="caution">
    <text evidence="1">The sequence shown here is derived from an EMBL/GenBank/DDBJ whole genome shotgun (WGS) entry which is preliminary data.</text>
</comment>
<proteinExistence type="predicted"/>
<sequence length="95" mass="10309">MVVSPDEAAELEELTASVDGASEPVGARPFDGVVVVQAEIPLTAAAVAILKDWVKARFEQKKSQTVVVRGAKFMGYSADEIRELFAWLDKELTQS</sequence>
<evidence type="ECO:0000313" key="1">
    <source>
        <dbReference type="EMBL" id="TCO40517.1"/>
    </source>
</evidence>
<dbReference type="Proteomes" id="UP000295573">
    <property type="component" value="Unassembled WGS sequence"/>
</dbReference>
<organism evidence="1 2">
    <name type="scientific">Kribbella antiqua</name>
    <dbReference type="NCBI Taxonomy" id="2512217"/>
    <lineage>
        <taxon>Bacteria</taxon>
        <taxon>Bacillati</taxon>
        <taxon>Actinomycetota</taxon>
        <taxon>Actinomycetes</taxon>
        <taxon>Propionibacteriales</taxon>
        <taxon>Kribbellaceae</taxon>
        <taxon>Kribbella</taxon>
    </lineage>
</organism>
<evidence type="ECO:0000313" key="2">
    <source>
        <dbReference type="Proteomes" id="UP000295573"/>
    </source>
</evidence>
<gene>
    <name evidence="1" type="ORF">EV646_11758</name>
</gene>
<accession>A0A4R2I8Q5</accession>
<protein>
    <submittedName>
        <fullName evidence="1">Uncharacterized protein</fullName>
    </submittedName>
</protein>
<dbReference type="EMBL" id="SLWR01000017">
    <property type="protein sequence ID" value="TCO40517.1"/>
    <property type="molecule type" value="Genomic_DNA"/>
</dbReference>
<reference evidence="1 2" key="1">
    <citation type="journal article" date="2015" name="Stand. Genomic Sci.">
        <title>Genomic Encyclopedia of Bacterial and Archaeal Type Strains, Phase III: the genomes of soil and plant-associated and newly described type strains.</title>
        <authorList>
            <person name="Whitman W.B."/>
            <person name="Woyke T."/>
            <person name="Klenk H.P."/>
            <person name="Zhou Y."/>
            <person name="Lilburn T.G."/>
            <person name="Beck B.J."/>
            <person name="De Vos P."/>
            <person name="Vandamme P."/>
            <person name="Eisen J.A."/>
            <person name="Garrity G."/>
            <person name="Hugenholtz P."/>
            <person name="Kyrpides N.C."/>
        </authorList>
    </citation>
    <scope>NUCLEOTIDE SEQUENCE [LARGE SCALE GENOMIC DNA]</scope>
    <source>
        <strain evidence="1 2">VKM Ac-2541</strain>
    </source>
</reference>
<dbReference type="AlphaFoldDB" id="A0A4R2I8Q5"/>
<keyword evidence="2" id="KW-1185">Reference proteome</keyword>